<evidence type="ECO:0000313" key="2">
    <source>
        <dbReference type="Proteomes" id="UP001595379"/>
    </source>
</evidence>
<proteinExistence type="predicted"/>
<dbReference type="RefSeq" id="WP_343165337.1">
    <property type="nucleotide sequence ID" value="NZ_JBHRSV010000005.1"/>
</dbReference>
<dbReference type="EMBL" id="JBHRSV010000005">
    <property type="protein sequence ID" value="MFC2925570.1"/>
    <property type="molecule type" value="Genomic_DNA"/>
</dbReference>
<dbReference type="PROSITE" id="PS51318">
    <property type="entry name" value="TAT"/>
    <property type="match status" value="1"/>
</dbReference>
<accession>A0ABV6ZVS5</accession>
<gene>
    <name evidence="1" type="ORF">ACFOOR_05580</name>
</gene>
<protein>
    <submittedName>
        <fullName evidence="1">Acg family FMN-binding oxidoreductase</fullName>
    </submittedName>
</protein>
<dbReference type="Gene3D" id="3.40.109.10">
    <property type="entry name" value="NADH Oxidase"/>
    <property type="match status" value="1"/>
</dbReference>
<dbReference type="InterPro" id="IPR006311">
    <property type="entry name" value="TAT_signal"/>
</dbReference>
<dbReference type="SUPFAM" id="SSF55469">
    <property type="entry name" value="FMN-dependent nitroreductase-like"/>
    <property type="match status" value="1"/>
</dbReference>
<sequence length="377" mass="41564">MPSRRTFLLVAGSSAVILAAGAAGFALTRDPLRARRPWHEAGTYPDPMRRALSWALLAPNPHNRQPWLVDIISAHEAVLHCQLDRRLPETDPFDRQITIGLGAFLELFRMAAAEDGLSAQFDLFPDGSGQDGLDARPVARLRLEPGGRSDPLFVHAPGRRTNRTAYDLARPVPAAVLDAIAAAPDGRVESGCIDDPAEVQTLRDLCWQASEIEQRTPHTWQETVDLMRIGKAEINRNPDGIALPGAMPDLLRMTGLMTRETMSDQGSLAYQQSLDLVESWARTAMAFIWLRTAGNTREEQIRSGAAYLRVALAAEREGIAIQPMSQALQEFPEMAEPYAEIHRRLAPEGGTVQMFARLGYAAPVPSAPRWGLETRLR</sequence>
<dbReference type="InterPro" id="IPR000415">
    <property type="entry name" value="Nitroreductase-like"/>
</dbReference>
<reference evidence="2" key="1">
    <citation type="journal article" date="2019" name="Int. J. Syst. Evol. Microbiol.">
        <title>The Global Catalogue of Microorganisms (GCM) 10K type strain sequencing project: providing services to taxonomists for standard genome sequencing and annotation.</title>
        <authorList>
            <consortium name="The Broad Institute Genomics Platform"/>
            <consortium name="The Broad Institute Genome Sequencing Center for Infectious Disease"/>
            <person name="Wu L."/>
            <person name="Ma J."/>
        </authorList>
    </citation>
    <scope>NUCLEOTIDE SEQUENCE [LARGE SCALE GENOMIC DNA]</scope>
    <source>
        <strain evidence="2">KCTC 52487</strain>
    </source>
</reference>
<dbReference type="Proteomes" id="UP001595379">
    <property type="component" value="Unassembled WGS sequence"/>
</dbReference>
<evidence type="ECO:0000313" key="1">
    <source>
        <dbReference type="EMBL" id="MFC2925570.1"/>
    </source>
</evidence>
<dbReference type="NCBIfam" id="NF047509">
    <property type="entry name" value="Rv3131_FMN_oxido"/>
    <property type="match status" value="1"/>
</dbReference>
<comment type="caution">
    <text evidence="1">The sequence shown here is derived from an EMBL/GenBank/DDBJ whole genome shotgun (WGS) entry which is preliminary data.</text>
</comment>
<keyword evidence="2" id="KW-1185">Reference proteome</keyword>
<name>A0ABV6ZVS5_9PROT</name>
<organism evidence="1 2">
    <name type="scientific">Hyphobacterium vulgare</name>
    <dbReference type="NCBI Taxonomy" id="1736751"/>
    <lineage>
        <taxon>Bacteria</taxon>
        <taxon>Pseudomonadati</taxon>
        <taxon>Pseudomonadota</taxon>
        <taxon>Alphaproteobacteria</taxon>
        <taxon>Maricaulales</taxon>
        <taxon>Maricaulaceae</taxon>
        <taxon>Hyphobacterium</taxon>
    </lineage>
</organism>